<gene>
    <name evidence="4" type="ORF">RI129_012230</name>
</gene>
<dbReference type="InterPro" id="IPR051631">
    <property type="entry name" value="Ankyrin-KH/SAM_domain"/>
</dbReference>
<keyword evidence="2 3" id="KW-0040">ANK repeat</keyword>
<name>A0AAN7USP3_9COLE</name>
<dbReference type="Gene3D" id="1.25.40.20">
    <property type="entry name" value="Ankyrin repeat-containing domain"/>
    <property type="match status" value="3"/>
</dbReference>
<keyword evidence="1" id="KW-0677">Repeat</keyword>
<dbReference type="PRINTS" id="PR01415">
    <property type="entry name" value="ANKYRIN"/>
</dbReference>
<sequence length="318" mass="35371">MNVVTSQEKSNVLHAAQIGDVSAIEIFHKNHPDVHWREIRHDKLGDTILHISARLGHIEFVKYLLRNYSCDAVNFQNKDCKTPLHEAAQFSQANAIKILLRYGADVNVLKRADWTPLMLACTKDDYECVQLLLEADALVNVKNKDGWTALHLISRVGDDILRSLCKRNLDVFANTNNGRSALHIACLHGNLDVVARLVELGLDVNVRDTCGSTPLHEAVLGGHVRVCDYLLKCNADLCSVNGLGFGVMHLAASVGDLTMIWYLYSLSVDVNARNRNKLTPLHCAACKQHTDTVRTLIQLGALETVDDFGRLPSDYLDK</sequence>
<dbReference type="PANTHER" id="PTHR23206:SF7">
    <property type="entry name" value="PROTEIN KINASE DOMAIN-CONTAINING PROTEIN"/>
    <property type="match status" value="1"/>
</dbReference>
<feature type="repeat" description="ANK" evidence="3">
    <location>
        <begin position="79"/>
        <end position="111"/>
    </location>
</feature>
<feature type="repeat" description="ANK" evidence="3">
    <location>
        <begin position="112"/>
        <end position="144"/>
    </location>
</feature>
<organism evidence="4 5">
    <name type="scientific">Pyrocoelia pectoralis</name>
    <dbReference type="NCBI Taxonomy" id="417401"/>
    <lineage>
        <taxon>Eukaryota</taxon>
        <taxon>Metazoa</taxon>
        <taxon>Ecdysozoa</taxon>
        <taxon>Arthropoda</taxon>
        <taxon>Hexapoda</taxon>
        <taxon>Insecta</taxon>
        <taxon>Pterygota</taxon>
        <taxon>Neoptera</taxon>
        <taxon>Endopterygota</taxon>
        <taxon>Coleoptera</taxon>
        <taxon>Polyphaga</taxon>
        <taxon>Elateriformia</taxon>
        <taxon>Elateroidea</taxon>
        <taxon>Lampyridae</taxon>
        <taxon>Lampyrinae</taxon>
        <taxon>Pyrocoelia</taxon>
    </lineage>
</organism>
<evidence type="ECO:0008006" key="6">
    <source>
        <dbReference type="Google" id="ProtNLM"/>
    </source>
</evidence>
<dbReference type="PROSITE" id="PS50297">
    <property type="entry name" value="ANK_REP_REGION"/>
    <property type="match status" value="6"/>
</dbReference>
<dbReference type="EMBL" id="JAVRBK010000010">
    <property type="protein sequence ID" value="KAK5637935.1"/>
    <property type="molecule type" value="Genomic_DNA"/>
</dbReference>
<keyword evidence="5" id="KW-1185">Reference proteome</keyword>
<proteinExistence type="predicted"/>
<dbReference type="InterPro" id="IPR036770">
    <property type="entry name" value="Ankyrin_rpt-contain_sf"/>
</dbReference>
<dbReference type="SUPFAM" id="SSF48403">
    <property type="entry name" value="Ankyrin repeat"/>
    <property type="match status" value="1"/>
</dbReference>
<evidence type="ECO:0000256" key="2">
    <source>
        <dbReference type="ARBA" id="ARBA00023043"/>
    </source>
</evidence>
<evidence type="ECO:0000256" key="1">
    <source>
        <dbReference type="ARBA" id="ARBA00022737"/>
    </source>
</evidence>
<evidence type="ECO:0000313" key="4">
    <source>
        <dbReference type="EMBL" id="KAK5637935.1"/>
    </source>
</evidence>
<protein>
    <recommendedName>
        <fullName evidence="6">Ankyrin repeat domain-containing protein 16</fullName>
    </recommendedName>
</protein>
<feature type="repeat" description="ANK" evidence="3">
    <location>
        <begin position="276"/>
        <end position="308"/>
    </location>
</feature>
<dbReference type="Pfam" id="PF12796">
    <property type="entry name" value="Ank_2"/>
    <property type="match status" value="4"/>
</dbReference>
<dbReference type="InterPro" id="IPR002110">
    <property type="entry name" value="Ankyrin_rpt"/>
</dbReference>
<evidence type="ECO:0000256" key="3">
    <source>
        <dbReference type="PROSITE-ProRule" id="PRU00023"/>
    </source>
</evidence>
<accession>A0AAN7USP3</accession>
<dbReference type="SMART" id="SM00248">
    <property type="entry name" value="ANK"/>
    <property type="match status" value="9"/>
</dbReference>
<dbReference type="PANTHER" id="PTHR23206">
    <property type="entry name" value="MASK PROTEIN"/>
    <property type="match status" value="1"/>
</dbReference>
<feature type="repeat" description="ANK" evidence="3">
    <location>
        <begin position="177"/>
        <end position="209"/>
    </location>
</feature>
<dbReference type="Proteomes" id="UP001329430">
    <property type="component" value="Chromosome 10"/>
</dbReference>
<dbReference type="AlphaFoldDB" id="A0AAN7USP3"/>
<feature type="repeat" description="ANK" evidence="3">
    <location>
        <begin position="44"/>
        <end position="67"/>
    </location>
</feature>
<reference evidence="4 5" key="1">
    <citation type="journal article" date="2024" name="Insects">
        <title>An Improved Chromosome-Level Genome Assembly of the Firefly Pyrocoelia pectoralis.</title>
        <authorList>
            <person name="Fu X."/>
            <person name="Meyer-Rochow V.B."/>
            <person name="Ballantyne L."/>
            <person name="Zhu X."/>
        </authorList>
    </citation>
    <scope>NUCLEOTIDE SEQUENCE [LARGE SCALE GENOMIC DNA]</scope>
    <source>
        <strain evidence="4">XCY_ONT2</strain>
    </source>
</reference>
<dbReference type="PROSITE" id="PS50088">
    <property type="entry name" value="ANK_REPEAT"/>
    <property type="match status" value="7"/>
</dbReference>
<feature type="repeat" description="ANK" evidence="3">
    <location>
        <begin position="210"/>
        <end position="242"/>
    </location>
</feature>
<evidence type="ECO:0000313" key="5">
    <source>
        <dbReference type="Proteomes" id="UP001329430"/>
    </source>
</evidence>
<feature type="repeat" description="ANK" evidence="3">
    <location>
        <begin position="243"/>
        <end position="275"/>
    </location>
</feature>
<comment type="caution">
    <text evidence="4">The sequence shown here is derived from an EMBL/GenBank/DDBJ whole genome shotgun (WGS) entry which is preliminary data.</text>
</comment>